<dbReference type="Proteomes" id="UP000324222">
    <property type="component" value="Unassembled WGS sequence"/>
</dbReference>
<protein>
    <submittedName>
        <fullName evidence="1">Uncharacterized protein</fullName>
    </submittedName>
</protein>
<gene>
    <name evidence="1" type="ORF">E2C01_074313</name>
</gene>
<keyword evidence="2" id="KW-1185">Reference proteome</keyword>
<reference evidence="1 2" key="1">
    <citation type="submission" date="2019-05" db="EMBL/GenBank/DDBJ databases">
        <title>Another draft genome of Portunus trituberculatus and its Hox gene families provides insights of decapod evolution.</title>
        <authorList>
            <person name="Jeong J.-H."/>
            <person name="Song I."/>
            <person name="Kim S."/>
            <person name="Choi T."/>
            <person name="Kim D."/>
            <person name="Ryu S."/>
            <person name="Kim W."/>
        </authorList>
    </citation>
    <scope>NUCLEOTIDE SEQUENCE [LARGE SCALE GENOMIC DNA]</scope>
    <source>
        <tissue evidence="1">Muscle</tissue>
    </source>
</reference>
<organism evidence="1 2">
    <name type="scientific">Portunus trituberculatus</name>
    <name type="common">Swimming crab</name>
    <name type="synonym">Neptunus trituberculatus</name>
    <dbReference type="NCBI Taxonomy" id="210409"/>
    <lineage>
        <taxon>Eukaryota</taxon>
        <taxon>Metazoa</taxon>
        <taxon>Ecdysozoa</taxon>
        <taxon>Arthropoda</taxon>
        <taxon>Crustacea</taxon>
        <taxon>Multicrustacea</taxon>
        <taxon>Malacostraca</taxon>
        <taxon>Eumalacostraca</taxon>
        <taxon>Eucarida</taxon>
        <taxon>Decapoda</taxon>
        <taxon>Pleocyemata</taxon>
        <taxon>Brachyura</taxon>
        <taxon>Eubrachyura</taxon>
        <taxon>Portunoidea</taxon>
        <taxon>Portunidae</taxon>
        <taxon>Portuninae</taxon>
        <taxon>Portunus</taxon>
    </lineage>
</organism>
<proteinExistence type="predicted"/>
<evidence type="ECO:0000313" key="2">
    <source>
        <dbReference type="Proteomes" id="UP000324222"/>
    </source>
</evidence>
<name>A0A5B7IG01_PORTR</name>
<comment type="caution">
    <text evidence="1">The sequence shown here is derived from an EMBL/GenBank/DDBJ whole genome shotgun (WGS) entry which is preliminary data.</text>
</comment>
<dbReference type="AlphaFoldDB" id="A0A5B7IG01"/>
<dbReference type="EMBL" id="VSRR010052037">
    <property type="protein sequence ID" value="MPC79768.1"/>
    <property type="molecule type" value="Genomic_DNA"/>
</dbReference>
<evidence type="ECO:0000313" key="1">
    <source>
        <dbReference type="EMBL" id="MPC79768.1"/>
    </source>
</evidence>
<accession>A0A5B7IG01</accession>
<sequence>MGDRIWNILRKFCSLRVSPFAVHHQDDLFRKMPGGGQRVVCAHNATLPHPSVRLRLVLSRCFVRSFEDLEFRFVEFCCI</sequence>